<dbReference type="EMBL" id="UINC01055959">
    <property type="protein sequence ID" value="SVB75440.1"/>
    <property type="molecule type" value="Genomic_DNA"/>
</dbReference>
<dbReference type="Gene3D" id="3.30.1330.10">
    <property type="entry name" value="PurM-like, N-terminal domain"/>
    <property type="match status" value="1"/>
</dbReference>
<accession>A0A382GJY4</accession>
<protein>
    <recommendedName>
        <fullName evidence="1">PurM-like N-terminal domain-containing protein</fullName>
    </recommendedName>
</protein>
<dbReference type="AlphaFoldDB" id="A0A382GJY4"/>
<dbReference type="PANTHER" id="PTHR30270:SF0">
    <property type="entry name" value="THIAMINE-MONOPHOSPHATE KINASE"/>
    <property type="match status" value="1"/>
</dbReference>
<dbReference type="InterPro" id="IPR006283">
    <property type="entry name" value="ThiL-like"/>
</dbReference>
<dbReference type="SUPFAM" id="SSF55326">
    <property type="entry name" value="PurM N-terminal domain-like"/>
    <property type="match status" value="1"/>
</dbReference>
<dbReference type="InterPro" id="IPR036921">
    <property type="entry name" value="PurM-like_N_sf"/>
</dbReference>
<reference evidence="2" key="1">
    <citation type="submission" date="2018-05" db="EMBL/GenBank/DDBJ databases">
        <authorList>
            <person name="Lanie J.A."/>
            <person name="Ng W.-L."/>
            <person name="Kazmierczak K.M."/>
            <person name="Andrzejewski T.M."/>
            <person name="Davidsen T.M."/>
            <person name="Wayne K.J."/>
            <person name="Tettelin H."/>
            <person name="Glass J.I."/>
            <person name="Rusch D."/>
            <person name="Podicherti R."/>
            <person name="Tsui H.-C.T."/>
            <person name="Winkler M.E."/>
        </authorList>
    </citation>
    <scope>NUCLEOTIDE SEQUENCE</scope>
</reference>
<proteinExistence type="predicted"/>
<dbReference type="SUPFAM" id="SSF56042">
    <property type="entry name" value="PurM C-terminal domain-like"/>
    <property type="match status" value="1"/>
</dbReference>
<dbReference type="InterPro" id="IPR016188">
    <property type="entry name" value="PurM-like_N"/>
</dbReference>
<evidence type="ECO:0000259" key="1">
    <source>
        <dbReference type="Pfam" id="PF00586"/>
    </source>
</evidence>
<dbReference type="Gene3D" id="3.90.650.10">
    <property type="entry name" value="PurM-like C-terminal domain"/>
    <property type="match status" value="1"/>
</dbReference>
<name>A0A382GJY4_9ZZZZ</name>
<dbReference type="PANTHER" id="PTHR30270">
    <property type="entry name" value="THIAMINE-MONOPHOSPHATE KINASE"/>
    <property type="match status" value="1"/>
</dbReference>
<dbReference type="Pfam" id="PF00586">
    <property type="entry name" value="AIRS"/>
    <property type="match status" value="1"/>
</dbReference>
<organism evidence="2">
    <name type="scientific">marine metagenome</name>
    <dbReference type="NCBI Taxonomy" id="408172"/>
    <lineage>
        <taxon>unclassified sequences</taxon>
        <taxon>metagenomes</taxon>
        <taxon>ecological metagenomes</taxon>
    </lineage>
</organism>
<feature type="domain" description="PurM-like N-terminal" evidence="1">
    <location>
        <begin position="37"/>
        <end position="147"/>
    </location>
</feature>
<dbReference type="GO" id="GO:0009030">
    <property type="term" value="F:thiamine-phosphate kinase activity"/>
    <property type="evidence" value="ECO:0007669"/>
    <property type="project" value="InterPro"/>
</dbReference>
<gene>
    <name evidence="2" type="ORF">METZ01_LOCUS228294</name>
</gene>
<dbReference type="CDD" id="cd02194">
    <property type="entry name" value="ThiL"/>
    <property type="match status" value="1"/>
</dbReference>
<dbReference type="InterPro" id="IPR036676">
    <property type="entry name" value="PurM-like_C_sf"/>
</dbReference>
<sequence length="220" mass="23169">MPPNQLDQKNRVAESDLIARILSGTGGLDSRVLLGPGDDGAIFENQRTAISTDLTIEGVHFNRSWVSLPEVGYRAVMVAISDLAAMAADPFGLLISVAIPSENSKETLEDLSLGFHKAITDVGASLIGGDMSSSPGPIVMDVTVLGETDDLITRKGICPGNEVWVTGVLGGSSGAVKIWLEGGKPPKGLRSSFVRPPFRVAEARWLANTAGIKTMIDISD</sequence>
<dbReference type="GO" id="GO:0009228">
    <property type="term" value="P:thiamine biosynthetic process"/>
    <property type="evidence" value="ECO:0007669"/>
    <property type="project" value="InterPro"/>
</dbReference>
<evidence type="ECO:0000313" key="2">
    <source>
        <dbReference type="EMBL" id="SVB75440.1"/>
    </source>
</evidence>
<feature type="non-terminal residue" evidence="2">
    <location>
        <position position="220"/>
    </location>
</feature>